<dbReference type="PANTHER" id="PTHR48044:SF22">
    <property type="entry name" value="GLYCOSYLTRANSFERASE"/>
    <property type="match status" value="1"/>
</dbReference>
<evidence type="ECO:0000256" key="5">
    <source>
        <dbReference type="SAM" id="SignalP"/>
    </source>
</evidence>
<name>A0AAD5ZZ42_9POAL</name>
<reference evidence="7 8" key="1">
    <citation type="journal article" date="2022" name="Cell">
        <title>Repeat-based holocentromeres influence genome architecture and karyotype evolution.</title>
        <authorList>
            <person name="Hofstatter P.G."/>
            <person name="Thangavel G."/>
            <person name="Lux T."/>
            <person name="Neumann P."/>
            <person name="Vondrak T."/>
            <person name="Novak P."/>
            <person name="Zhang M."/>
            <person name="Costa L."/>
            <person name="Castellani M."/>
            <person name="Scott A."/>
            <person name="Toegelov H."/>
            <person name="Fuchs J."/>
            <person name="Mata-Sucre Y."/>
            <person name="Dias Y."/>
            <person name="Vanzela A.L.L."/>
            <person name="Huettel B."/>
            <person name="Almeida C.C.S."/>
            <person name="Simkova H."/>
            <person name="Souza G."/>
            <person name="Pedrosa-Harand A."/>
            <person name="Macas J."/>
            <person name="Mayer K.F.X."/>
            <person name="Houben A."/>
            <person name="Marques A."/>
        </authorList>
    </citation>
    <scope>NUCLEOTIDE SEQUENCE [LARGE SCALE GENOMIC DNA]</scope>
    <source>
        <strain evidence="7">RhyTen1mFocal</strain>
    </source>
</reference>
<keyword evidence="3" id="KW-0328">Glycosyltransferase</keyword>
<dbReference type="GO" id="GO:0008194">
    <property type="term" value="F:UDP-glycosyltransferase activity"/>
    <property type="evidence" value="ECO:0007669"/>
    <property type="project" value="InterPro"/>
</dbReference>
<comment type="caution">
    <text evidence="7">The sequence shown here is derived from an EMBL/GenBank/DDBJ whole genome shotgun (WGS) entry which is preliminary data.</text>
</comment>
<evidence type="ECO:0000256" key="3">
    <source>
        <dbReference type="RuleBase" id="RU003718"/>
    </source>
</evidence>
<gene>
    <name evidence="7" type="ORF">LUZ61_010451</name>
</gene>
<keyword evidence="5" id="KW-0732">Signal</keyword>
<keyword evidence="2 3" id="KW-0808">Transferase</keyword>
<proteinExistence type="inferred from homology"/>
<dbReference type="PANTHER" id="PTHR48044">
    <property type="entry name" value="GLYCOSYLTRANSFERASE"/>
    <property type="match status" value="1"/>
</dbReference>
<feature type="signal peptide" evidence="5">
    <location>
        <begin position="1"/>
        <end position="24"/>
    </location>
</feature>
<dbReference type="InterPro" id="IPR035595">
    <property type="entry name" value="UDP_glycos_trans_CS"/>
</dbReference>
<dbReference type="AlphaFoldDB" id="A0AAD5ZZ42"/>
<evidence type="ECO:0000313" key="7">
    <source>
        <dbReference type="EMBL" id="KAJ3706746.1"/>
    </source>
</evidence>
<accession>A0AAD5ZZ42</accession>
<evidence type="ECO:0000313" key="8">
    <source>
        <dbReference type="Proteomes" id="UP001210211"/>
    </source>
</evidence>
<sequence length="451" mass="49941">MVPFPAQGHLNQLLHLALTLSAHGLTVHYAAFEPHIQQAKSRLQGRPKSALDNLHFHKLPMPSFSCPPPDPNSTVSFPTHLQPLFEASELAKPHIASLLHSLSATSRRIVVIFDRFVSFAAREAAAFPNAESYCFQCVPISQDLVFLGNVGPAGDLLQSHGLSIPSLDGCITEDFLALVIRHYKMSGIKYSGILLNTCRLIEGEFIEFLAQQPDFIGKRNFAIGPLNPTTSETTNGQRHWSLEWLDNQPSQSVLYISFGSITSLSDKQTEQLAIGLLKSGQRFIWVLREADRADGSSEKKNYQHNNLPSGFMENIEGRGIVIRDWAPQLEILAHKATGAFMSHCGWNSCMESISKGLPILAWPMHSDQPWNAVLVCDYLKVGVIVRDWDSRKEILLAGKIEEAIKKVMVYDSGKEIKLRAKKLGEDVMQAAADGGSSNIELLSFVAHITRP</sequence>
<organism evidence="7 8">
    <name type="scientific">Rhynchospora tenuis</name>
    <dbReference type="NCBI Taxonomy" id="198213"/>
    <lineage>
        <taxon>Eukaryota</taxon>
        <taxon>Viridiplantae</taxon>
        <taxon>Streptophyta</taxon>
        <taxon>Embryophyta</taxon>
        <taxon>Tracheophyta</taxon>
        <taxon>Spermatophyta</taxon>
        <taxon>Magnoliopsida</taxon>
        <taxon>Liliopsida</taxon>
        <taxon>Poales</taxon>
        <taxon>Cyperaceae</taxon>
        <taxon>Cyperoideae</taxon>
        <taxon>Rhynchosporeae</taxon>
        <taxon>Rhynchospora</taxon>
    </lineage>
</organism>
<dbReference type="Pfam" id="PF00201">
    <property type="entry name" value="UDPGT"/>
    <property type="match status" value="1"/>
</dbReference>
<dbReference type="EC" id="2.4.1.-" evidence="4"/>
<feature type="chain" id="PRO_5041906041" description="Glycosyltransferase" evidence="5">
    <location>
        <begin position="25"/>
        <end position="451"/>
    </location>
</feature>
<protein>
    <recommendedName>
        <fullName evidence="4">Glycosyltransferase</fullName>
        <ecNumber evidence="4">2.4.1.-</ecNumber>
    </recommendedName>
</protein>
<evidence type="ECO:0000256" key="1">
    <source>
        <dbReference type="ARBA" id="ARBA00009995"/>
    </source>
</evidence>
<evidence type="ECO:0000259" key="6">
    <source>
        <dbReference type="Pfam" id="PF26168"/>
    </source>
</evidence>
<dbReference type="CDD" id="cd03784">
    <property type="entry name" value="GT1_Gtf-like"/>
    <property type="match status" value="1"/>
</dbReference>
<dbReference type="Gene3D" id="3.40.50.2000">
    <property type="entry name" value="Glycogen Phosphorylase B"/>
    <property type="match status" value="2"/>
</dbReference>
<dbReference type="PROSITE" id="PS00375">
    <property type="entry name" value="UDPGT"/>
    <property type="match status" value="1"/>
</dbReference>
<dbReference type="Proteomes" id="UP001210211">
    <property type="component" value="Unassembled WGS sequence"/>
</dbReference>
<dbReference type="EMBL" id="JAMRDG010000001">
    <property type="protein sequence ID" value="KAJ3706746.1"/>
    <property type="molecule type" value="Genomic_DNA"/>
</dbReference>
<dbReference type="SUPFAM" id="SSF53756">
    <property type="entry name" value="UDP-Glycosyltransferase/glycogen phosphorylase"/>
    <property type="match status" value="1"/>
</dbReference>
<dbReference type="Pfam" id="PF26168">
    <property type="entry name" value="Glyco_transf_N"/>
    <property type="match status" value="1"/>
</dbReference>
<keyword evidence="8" id="KW-1185">Reference proteome</keyword>
<dbReference type="GO" id="GO:1901137">
    <property type="term" value="P:carbohydrate derivative biosynthetic process"/>
    <property type="evidence" value="ECO:0007669"/>
    <property type="project" value="UniProtKB-ARBA"/>
</dbReference>
<dbReference type="InterPro" id="IPR058980">
    <property type="entry name" value="Glyco_transf_N"/>
</dbReference>
<dbReference type="InterPro" id="IPR002213">
    <property type="entry name" value="UDP_glucos_trans"/>
</dbReference>
<comment type="similarity">
    <text evidence="1 3">Belongs to the UDP-glycosyltransferase family.</text>
</comment>
<evidence type="ECO:0000256" key="2">
    <source>
        <dbReference type="ARBA" id="ARBA00022679"/>
    </source>
</evidence>
<dbReference type="FunFam" id="3.40.50.2000:FF:000060">
    <property type="entry name" value="Glycosyltransferase"/>
    <property type="match status" value="1"/>
</dbReference>
<feature type="domain" description="Glycosyltransferase N-terminal" evidence="6">
    <location>
        <begin position="1"/>
        <end position="228"/>
    </location>
</feature>
<evidence type="ECO:0000256" key="4">
    <source>
        <dbReference type="RuleBase" id="RU362057"/>
    </source>
</evidence>